<reference evidence="1 2" key="1">
    <citation type="journal article" date="2017" name="Nat. Microbiol.">
        <title>Natural product diversity associated with the nematode symbionts Photorhabdus and Xenorhabdus.</title>
        <authorList>
            <person name="Tobias N.J."/>
            <person name="Wolff H."/>
            <person name="Djahanschiri B."/>
            <person name="Grundmann F."/>
            <person name="Kronenwerth M."/>
            <person name="Shi Y.M."/>
            <person name="Simonyi S."/>
            <person name="Grun P."/>
            <person name="Shapiro-Ilan D."/>
            <person name="Pidot S.J."/>
            <person name="Stinear T.P."/>
            <person name="Ebersberger I."/>
            <person name="Bode H.B."/>
        </authorList>
    </citation>
    <scope>NUCLEOTIDE SEQUENCE [LARGE SCALE GENOMIC DNA]</scope>
    <source>
        <strain evidence="1 2">DSM 22670</strain>
    </source>
</reference>
<keyword evidence="2" id="KW-1185">Reference proteome</keyword>
<dbReference type="RefSeq" id="WP_099118817.1">
    <property type="nucleotide sequence ID" value="NZ_NJAK01000002.1"/>
</dbReference>
<name>A0A2D0K9H3_9GAMM</name>
<gene>
    <name evidence="1" type="ORF">Xish_03234</name>
</gene>
<evidence type="ECO:0000313" key="2">
    <source>
        <dbReference type="Proteomes" id="UP000222168"/>
    </source>
</evidence>
<organism evidence="1 2">
    <name type="scientific">Xenorhabdus ishibashii</name>
    <dbReference type="NCBI Taxonomy" id="1034471"/>
    <lineage>
        <taxon>Bacteria</taxon>
        <taxon>Pseudomonadati</taxon>
        <taxon>Pseudomonadota</taxon>
        <taxon>Gammaproteobacteria</taxon>
        <taxon>Enterobacterales</taxon>
        <taxon>Morganellaceae</taxon>
        <taxon>Xenorhabdus</taxon>
    </lineage>
</organism>
<dbReference type="EMBL" id="NJAK01000002">
    <property type="protein sequence ID" value="PHM60091.1"/>
    <property type="molecule type" value="Genomic_DNA"/>
</dbReference>
<dbReference type="OrthoDB" id="6442580at2"/>
<proteinExistence type="predicted"/>
<evidence type="ECO:0000313" key="1">
    <source>
        <dbReference type="EMBL" id="PHM60091.1"/>
    </source>
</evidence>
<sequence length="202" mass="22868">MFGIEFYTDNGFVQISDKSPAMGFLRKAGTNESNTQPKYYNFAEVYGAGGKYFFAPISELGIYGNSGLEVYSEKGELMFSSAMKLLSFVKPFYVDVSSNKNTPFVHTGGAERRYGYMIIKSQSRHYYRNKQFLQGGPPYYDDEWIYDVYAESFKARYSYGRIEIIYSLEFAYRGGGITDPGTWSGPPPLMEGFIVDLTAIEG</sequence>
<dbReference type="AlphaFoldDB" id="A0A2D0K9H3"/>
<protein>
    <submittedName>
        <fullName evidence="1">Uncharacterized protein</fullName>
    </submittedName>
</protein>
<accession>A0A2D0K9H3</accession>
<comment type="caution">
    <text evidence="1">The sequence shown here is derived from an EMBL/GenBank/DDBJ whole genome shotgun (WGS) entry which is preliminary data.</text>
</comment>
<dbReference type="Proteomes" id="UP000222168">
    <property type="component" value="Unassembled WGS sequence"/>
</dbReference>